<name>A0AAD7DQ26_MYCRO</name>
<evidence type="ECO:0000313" key="1">
    <source>
        <dbReference type="EMBL" id="KAJ7696694.1"/>
    </source>
</evidence>
<accession>A0AAD7DQ26</accession>
<protein>
    <submittedName>
        <fullName evidence="1">Uncharacterized protein</fullName>
    </submittedName>
</protein>
<keyword evidence="2" id="KW-1185">Reference proteome</keyword>
<dbReference type="Proteomes" id="UP001221757">
    <property type="component" value="Unassembled WGS sequence"/>
</dbReference>
<organism evidence="1 2">
    <name type="scientific">Mycena rosella</name>
    <name type="common">Pink bonnet</name>
    <name type="synonym">Agaricus rosellus</name>
    <dbReference type="NCBI Taxonomy" id="1033263"/>
    <lineage>
        <taxon>Eukaryota</taxon>
        <taxon>Fungi</taxon>
        <taxon>Dikarya</taxon>
        <taxon>Basidiomycota</taxon>
        <taxon>Agaricomycotina</taxon>
        <taxon>Agaricomycetes</taxon>
        <taxon>Agaricomycetidae</taxon>
        <taxon>Agaricales</taxon>
        <taxon>Marasmiineae</taxon>
        <taxon>Mycenaceae</taxon>
        <taxon>Mycena</taxon>
    </lineage>
</organism>
<dbReference type="EMBL" id="JARKIE010000033">
    <property type="protein sequence ID" value="KAJ7696694.1"/>
    <property type="molecule type" value="Genomic_DNA"/>
</dbReference>
<sequence>MNKMAGLRPCQWAIPHDIFGVCNDVSAVGIVYTAIRREASPRRRLGIADRTAQRELIRSRGAGAHRVGEGHETPYPLSFPDNAADARAGTGLPVPEAVDEEKAVGLADEARMATTLCTKCLAVFAESTVGWNPVATWDRVDPNAIKLARPWSVRRQDRSGGGT</sequence>
<evidence type="ECO:0000313" key="2">
    <source>
        <dbReference type="Proteomes" id="UP001221757"/>
    </source>
</evidence>
<gene>
    <name evidence="1" type="ORF">B0H17DRAFT_1130723</name>
</gene>
<comment type="caution">
    <text evidence="1">The sequence shown here is derived from an EMBL/GenBank/DDBJ whole genome shotgun (WGS) entry which is preliminary data.</text>
</comment>
<reference evidence="1" key="1">
    <citation type="submission" date="2023-03" db="EMBL/GenBank/DDBJ databases">
        <title>Massive genome expansion in bonnet fungi (Mycena s.s.) driven by repeated elements and novel gene families across ecological guilds.</title>
        <authorList>
            <consortium name="Lawrence Berkeley National Laboratory"/>
            <person name="Harder C.B."/>
            <person name="Miyauchi S."/>
            <person name="Viragh M."/>
            <person name="Kuo A."/>
            <person name="Thoen E."/>
            <person name="Andreopoulos B."/>
            <person name="Lu D."/>
            <person name="Skrede I."/>
            <person name="Drula E."/>
            <person name="Henrissat B."/>
            <person name="Morin E."/>
            <person name="Kohler A."/>
            <person name="Barry K."/>
            <person name="LaButti K."/>
            <person name="Morin E."/>
            <person name="Salamov A."/>
            <person name="Lipzen A."/>
            <person name="Mereny Z."/>
            <person name="Hegedus B."/>
            <person name="Baldrian P."/>
            <person name="Stursova M."/>
            <person name="Weitz H."/>
            <person name="Taylor A."/>
            <person name="Grigoriev I.V."/>
            <person name="Nagy L.G."/>
            <person name="Martin F."/>
            <person name="Kauserud H."/>
        </authorList>
    </citation>
    <scope>NUCLEOTIDE SEQUENCE</scope>
    <source>
        <strain evidence="1">CBHHK067</strain>
    </source>
</reference>
<dbReference type="AlphaFoldDB" id="A0AAD7DQ26"/>
<proteinExistence type="predicted"/>